<evidence type="ECO:0000313" key="1">
    <source>
        <dbReference type="EMBL" id="KAG2295349.1"/>
    </source>
</evidence>
<evidence type="ECO:0000313" key="2">
    <source>
        <dbReference type="Proteomes" id="UP000886595"/>
    </source>
</evidence>
<dbReference type="OrthoDB" id="687730at2759"/>
<dbReference type="Proteomes" id="UP000886595">
    <property type="component" value="Unassembled WGS sequence"/>
</dbReference>
<gene>
    <name evidence="1" type="ORF">Bca52824_042018</name>
</gene>
<keyword evidence="2" id="KW-1185">Reference proteome</keyword>
<accession>A0A8X7UYC5</accession>
<protein>
    <submittedName>
        <fullName evidence="1">Uncharacterized protein</fullName>
    </submittedName>
</protein>
<proteinExistence type="predicted"/>
<organism evidence="1 2">
    <name type="scientific">Brassica carinata</name>
    <name type="common">Ethiopian mustard</name>
    <name type="synonym">Abyssinian cabbage</name>
    <dbReference type="NCBI Taxonomy" id="52824"/>
    <lineage>
        <taxon>Eukaryota</taxon>
        <taxon>Viridiplantae</taxon>
        <taxon>Streptophyta</taxon>
        <taxon>Embryophyta</taxon>
        <taxon>Tracheophyta</taxon>
        <taxon>Spermatophyta</taxon>
        <taxon>Magnoliopsida</taxon>
        <taxon>eudicotyledons</taxon>
        <taxon>Gunneridae</taxon>
        <taxon>Pentapetalae</taxon>
        <taxon>rosids</taxon>
        <taxon>malvids</taxon>
        <taxon>Brassicales</taxon>
        <taxon>Brassicaceae</taxon>
        <taxon>Brassiceae</taxon>
        <taxon>Brassica</taxon>
    </lineage>
</organism>
<name>A0A8X7UYC5_BRACI</name>
<dbReference type="AlphaFoldDB" id="A0A8X7UYC5"/>
<comment type="caution">
    <text evidence="1">The sequence shown here is derived from an EMBL/GenBank/DDBJ whole genome shotgun (WGS) entry which is preliminary data.</text>
</comment>
<dbReference type="EMBL" id="JAAMPC010000009">
    <property type="protein sequence ID" value="KAG2295349.1"/>
    <property type="molecule type" value="Genomic_DNA"/>
</dbReference>
<sequence>MESVKKKKKKKKAEQESRNVVEKVDLEKMTLGDWFEYMKVYMRMVDETEEMIEGMRAKSRRVHQYIAEQKQAQGKEMDVEFNLDPSP</sequence>
<reference evidence="1 2" key="1">
    <citation type="submission" date="2020-02" db="EMBL/GenBank/DDBJ databases">
        <authorList>
            <person name="Ma Q."/>
            <person name="Huang Y."/>
            <person name="Song X."/>
            <person name="Pei D."/>
        </authorList>
    </citation>
    <scope>NUCLEOTIDE SEQUENCE [LARGE SCALE GENOMIC DNA]</scope>
    <source>
        <strain evidence="1">Sxm20200214</strain>
        <tissue evidence="1">Leaf</tissue>
    </source>
</reference>